<feature type="transmembrane region" description="Helical" evidence="1">
    <location>
        <begin position="184"/>
        <end position="201"/>
    </location>
</feature>
<dbReference type="Pfam" id="PF10615">
    <property type="entry name" value="DUF2470"/>
    <property type="match status" value="1"/>
</dbReference>
<keyword evidence="4" id="KW-1185">Reference proteome</keyword>
<name>A0A0D6EP91_SPOSA</name>
<dbReference type="AlphaFoldDB" id="A0A0D6EP91"/>
<organism evidence="3 4">
    <name type="scientific">Sporidiobolus salmonicolor</name>
    <name type="common">Yeast-like fungus</name>
    <name type="synonym">Sporobolomyces salmonicolor</name>
    <dbReference type="NCBI Taxonomy" id="5005"/>
    <lineage>
        <taxon>Eukaryota</taxon>
        <taxon>Fungi</taxon>
        <taxon>Dikarya</taxon>
        <taxon>Basidiomycota</taxon>
        <taxon>Pucciniomycotina</taxon>
        <taxon>Microbotryomycetes</taxon>
        <taxon>Sporidiobolales</taxon>
        <taxon>Sporidiobolaceae</taxon>
        <taxon>Sporobolomyces</taxon>
    </lineage>
</organism>
<keyword evidence="1" id="KW-0812">Transmembrane</keyword>
<dbReference type="InterPro" id="IPR037119">
    <property type="entry name" value="Haem_oxidase_HugZ-like_sf"/>
</dbReference>
<keyword evidence="1" id="KW-1133">Transmembrane helix</keyword>
<proteinExistence type="predicted"/>
<evidence type="ECO:0000259" key="2">
    <source>
        <dbReference type="Pfam" id="PF10615"/>
    </source>
</evidence>
<evidence type="ECO:0000313" key="3">
    <source>
        <dbReference type="EMBL" id="CEQ41420.1"/>
    </source>
</evidence>
<feature type="transmembrane region" description="Helical" evidence="1">
    <location>
        <begin position="100"/>
        <end position="121"/>
    </location>
</feature>
<dbReference type="PANTHER" id="PTHR37783:SF1">
    <property type="entry name" value="MEMBRANE PROTEIN, PUTATIVE (AFU_ORTHOLOGUE AFUA_1G04315)-RELATED"/>
    <property type="match status" value="1"/>
</dbReference>
<dbReference type="InterPro" id="IPR019595">
    <property type="entry name" value="DUF2470"/>
</dbReference>
<sequence>MNKEHGESLGHYLEYFKRLPRSQAYANPAITEFTTPSMTLEYGKAGQRKTWTYKFEPPMMAGQARLRLEAMHREAKEGLGLSDVVVDRFSLPASAWMSTMLLLALELWLLLTPSFSLAHILRWQAPVIKPVLSLLGFKPTPDAIGTAVKTFWLSVILGAHLVEVPLCAVPIMRRFNVKNHFARTCYIIATIIGGFPVWTALRDAGVEEETKLKKQ</sequence>
<gene>
    <name evidence="3" type="primary">SPOSA6832_03143</name>
</gene>
<accession>A0A0D6EP91</accession>
<feature type="transmembrane region" description="Helical" evidence="1">
    <location>
        <begin position="151"/>
        <end position="172"/>
    </location>
</feature>
<reference evidence="4" key="1">
    <citation type="submission" date="2015-02" db="EMBL/GenBank/DDBJ databases">
        <authorList>
            <person name="Gon?alves P."/>
        </authorList>
    </citation>
    <scope>NUCLEOTIDE SEQUENCE [LARGE SCALE GENOMIC DNA]</scope>
</reference>
<dbReference type="Gene3D" id="3.20.180.10">
    <property type="entry name" value="PNP-oxidase-like"/>
    <property type="match status" value="1"/>
</dbReference>
<feature type="non-terminal residue" evidence="3">
    <location>
        <position position="1"/>
    </location>
</feature>
<dbReference type="PANTHER" id="PTHR37783">
    <property type="entry name" value="MEMBRANE PROTEIN, PUTATIVE (AFU_ORTHOLOGUE AFUA_1G04315)-RELATED"/>
    <property type="match status" value="1"/>
</dbReference>
<dbReference type="EMBL" id="CENE01000014">
    <property type="protein sequence ID" value="CEQ41420.1"/>
    <property type="molecule type" value="Genomic_DNA"/>
</dbReference>
<dbReference type="OrthoDB" id="5553410at2759"/>
<keyword evidence="1" id="KW-0472">Membrane</keyword>
<feature type="domain" description="DUF2470" evidence="2">
    <location>
        <begin position="1"/>
        <end position="71"/>
    </location>
</feature>
<evidence type="ECO:0000256" key="1">
    <source>
        <dbReference type="SAM" id="Phobius"/>
    </source>
</evidence>
<evidence type="ECO:0000313" key="4">
    <source>
        <dbReference type="Proteomes" id="UP000243876"/>
    </source>
</evidence>
<protein>
    <submittedName>
        <fullName evidence="3">SPOSA6832_03143-mRNA-1:cds</fullName>
    </submittedName>
</protein>
<dbReference type="Proteomes" id="UP000243876">
    <property type="component" value="Unassembled WGS sequence"/>
</dbReference>